<keyword evidence="5" id="KW-1185">Reference proteome</keyword>
<evidence type="ECO:0000313" key="5">
    <source>
        <dbReference type="Proteomes" id="UP000193240"/>
    </source>
</evidence>
<dbReference type="AlphaFoldDB" id="A0A1Y2LZI7"/>
<name>A0A1Y2LZI7_EPING</name>
<accession>A0A1Y2LZI7</accession>
<feature type="signal peptide" evidence="2">
    <location>
        <begin position="1"/>
        <end position="20"/>
    </location>
</feature>
<feature type="domain" description="Beta-lactamase-related" evidence="3">
    <location>
        <begin position="63"/>
        <end position="413"/>
    </location>
</feature>
<evidence type="ECO:0000259" key="3">
    <source>
        <dbReference type="Pfam" id="PF00144"/>
    </source>
</evidence>
<dbReference type="PANTHER" id="PTHR22935:SF95">
    <property type="entry name" value="BETA-LACTAMASE-LIKE 1-RELATED"/>
    <property type="match status" value="1"/>
</dbReference>
<dbReference type="PROSITE" id="PS51257">
    <property type="entry name" value="PROKAR_LIPOPROTEIN"/>
    <property type="match status" value="1"/>
</dbReference>
<dbReference type="InterPro" id="IPR051478">
    <property type="entry name" value="Beta-lactamase-like_AB/R"/>
</dbReference>
<dbReference type="InParanoid" id="A0A1Y2LZI7"/>
<feature type="chain" id="PRO_5013141667" description="Beta-lactamase-related domain-containing protein" evidence="2">
    <location>
        <begin position="21"/>
        <end position="596"/>
    </location>
</feature>
<sequence>MVRRVLGALILSTIAQWTSAACVPDVPETLIANPAVLNHPAIVNALGDVRGLLQKPYDDNVTRDGLAVAIVHASSPKPIYTFSAGVLKFNETSSCSDNGAENSINSDSIFRVASVTKNLAMASALVLSQSSNYTITLDSPVRNFLPDFHLPAFDWADGGSEITLGMLASHMSGVTRESFSTDFNQILSTGKVTADSIGDLWASQTVQTVVEGVGKTDLMFRPGERSAYSNAGIGILGAAVAAYYNGLTQKNLTWSQMAAEEILRPLNMTHSFFGPVPDTLIPSVTVPGGDNWADLVVGEGYNPAAGMWASANDLSRYLHGVWLQPSPSLISLASRRRALKPTYTFPDGGQQVGPGWEISLRTANTSASNASEPTTKTYSVYGKSGGGGGWRSWIDVVPNLGYGLVVLSQTAGLDGYEMIFPASLYGQVQDLLIPAFAEALAEDVERRFGGKYGSGRDSGLVTDVVSGNGTNITTTYAILEVEDQVLYMRELVVNGSSALEAIDKLSWLDGHVGSRYFSRPAGVALEPAGGASEVAEFGDGAQVFRMTGAGEKLCNWYDYDGYKDQNGWPLTKVVVVRNQDGTALHYPPFDIIVTRS</sequence>
<dbReference type="PANTHER" id="PTHR22935">
    <property type="entry name" value="PENICILLIN-BINDING PROTEIN"/>
    <property type="match status" value="1"/>
</dbReference>
<evidence type="ECO:0000256" key="2">
    <source>
        <dbReference type="SAM" id="SignalP"/>
    </source>
</evidence>
<dbReference type="OMA" id="MWSSAND"/>
<organism evidence="4 5">
    <name type="scientific">Epicoccum nigrum</name>
    <name type="common">Soil fungus</name>
    <name type="synonym">Epicoccum purpurascens</name>
    <dbReference type="NCBI Taxonomy" id="105696"/>
    <lineage>
        <taxon>Eukaryota</taxon>
        <taxon>Fungi</taxon>
        <taxon>Dikarya</taxon>
        <taxon>Ascomycota</taxon>
        <taxon>Pezizomycotina</taxon>
        <taxon>Dothideomycetes</taxon>
        <taxon>Pleosporomycetidae</taxon>
        <taxon>Pleosporales</taxon>
        <taxon>Pleosporineae</taxon>
        <taxon>Didymellaceae</taxon>
        <taxon>Epicoccum</taxon>
    </lineage>
</organism>
<keyword evidence="2" id="KW-0732">Signal</keyword>
<dbReference type="Proteomes" id="UP000193240">
    <property type="component" value="Unassembled WGS sequence"/>
</dbReference>
<reference evidence="4 5" key="1">
    <citation type="journal article" date="2017" name="Genome Announc.">
        <title>Genome sequence of the saprophytic ascomycete Epicoccum nigrum ICMP 19927 strain isolated from New Zealand.</title>
        <authorList>
            <person name="Fokin M."/>
            <person name="Fleetwood D."/>
            <person name="Weir B.S."/>
            <person name="Villas-Boas S.G."/>
        </authorList>
    </citation>
    <scope>NUCLEOTIDE SEQUENCE [LARGE SCALE GENOMIC DNA]</scope>
    <source>
        <strain evidence="4 5">ICMP 19927</strain>
    </source>
</reference>
<gene>
    <name evidence="4" type="ORF">B5807_06892</name>
</gene>
<dbReference type="STRING" id="105696.A0A1Y2LZI7"/>
<dbReference type="Pfam" id="PF00144">
    <property type="entry name" value="Beta-lactamase"/>
    <property type="match status" value="1"/>
</dbReference>
<proteinExistence type="inferred from homology"/>
<evidence type="ECO:0000256" key="1">
    <source>
        <dbReference type="ARBA" id="ARBA00038473"/>
    </source>
</evidence>
<dbReference type="Gene3D" id="3.40.710.10">
    <property type="entry name" value="DD-peptidase/beta-lactamase superfamily"/>
    <property type="match status" value="1"/>
</dbReference>
<evidence type="ECO:0000313" key="4">
    <source>
        <dbReference type="EMBL" id="OSS48607.1"/>
    </source>
</evidence>
<dbReference type="EMBL" id="KZ107845">
    <property type="protein sequence ID" value="OSS48607.1"/>
    <property type="molecule type" value="Genomic_DNA"/>
</dbReference>
<protein>
    <recommendedName>
        <fullName evidence="3">Beta-lactamase-related domain-containing protein</fullName>
    </recommendedName>
</protein>
<comment type="similarity">
    <text evidence="1">Belongs to the beta-lactamase family.</text>
</comment>
<dbReference type="InterPro" id="IPR001466">
    <property type="entry name" value="Beta-lactam-related"/>
</dbReference>
<dbReference type="SUPFAM" id="SSF56601">
    <property type="entry name" value="beta-lactamase/transpeptidase-like"/>
    <property type="match status" value="1"/>
</dbReference>
<dbReference type="InterPro" id="IPR012338">
    <property type="entry name" value="Beta-lactam/transpept-like"/>
</dbReference>